<evidence type="ECO:0000256" key="1">
    <source>
        <dbReference type="ARBA" id="ARBA00004123"/>
    </source>
</evidence>
<dbReference type="PANTHER" id="PTHR13348:SF0">
    <property type="entry name" value="RIBONUCLEASE P PROTEIN SUBUNIT P29"/>
    <property type="match status" value="1"/>
</dbReference>
<gene>
    <name evidence="4" type="primary">POP4</name>
    <name evidence="4" type="ORF">V5O48_000595</name>
</gene>
<dbReference type="InterPro" id="IPR002730">
    <property type="entry name" value="Rpp29/RNP1"/>
</dbReference>
<dbReference type="SUPFAM" id="SSF101744">
    <property type="entry name" value="Rof/RNase P subunit-like"/>
    <property type="match status" value="1"/>
</dbReference>
<feature type="compositionally biased region" description="Basic residues" evidence="3">
    <location>
        <begin position="90"/>
        <end position="101"/>
    </location>
</feature>
<dbReference type="InterPro" id="IPR016848">
    <property type="entry name" value="RNase_P/MRP_Rpp29-subunit"/>
</dbReference>
<dbReference type="Pfam" id="PF01868">
    <property type="entry name" value="RNase_P-MRP_p29"/>
    <property type="match status" value="1"/>
</dbReference>
<dbReference type="InterPro" id="IPR023534">
    <property type="entry name" value="Rof/RNase_P-like"/>
</dbReference>
<evidence type="ECO:0000256" key="2">
    <source>
        <dbReference type="ARBA" id="ARBA00006181"/>
    </source>
</evidence>
<name>A0ABR3G0T1_9AGAR</name>
<feature type="compositionally biased region" description="Basic and acidic residues" evidence="3">
    <location>
        <begin position="75"/>
        <end position="89"/>
    </location>
</feature>
<dbReference type="Gene3D" id="2.30.30.210">
    <property type="entry name" value="Ribonuclease P/MRP, subunit p29"/>
    <property type="match status" value="1"/>
</dbReference>
<dbReference type="PANTHER" id="PTHR13348">
    <property type="entry name" value="RIBONUCLEASE P SUBUNIT P29"/>
    <property type="match status" value="1"/>
</dbReference>
<comment type="subcellular location">
    <subcellularLocation>
        <location evidence="1">Nucleus</location>
    </subcellularLocation>
</comment>
<feature type="region of interest" description="Disordered" evidence="3">
    <location>
        <begin position="74"/>
        <end position="107"/>
    </location>
</feature>
<evidence type="ECO:0000313" key="5">
    <source>
        <dbReference type="Proteomes" id="UP001465976"/>
    </source>
</evidence>
<dbReference type="EC" id="3.1.26.5" evidence="4"/>
<keyword evidence="4" id="KW-0378">Hydrolase</keyword>
<sequence length="307" mass="34699">MLSSSFTKNFRQHQCVLSFPAALQTAELWQGQRLKFNSAKPFIPTFVQSSATQASDPAEIYASRIHGRKILLENPVRESRSRKEQEEKRQRRAAHRQKKKSGVISRREAKEKGVWKLDESQAKFHLFLPLHQLWMGYMSELLGLPRAGSSSNRAPTLKDVPGSAGMHAKLVKADFHGSIITGPPYIHVYLYSSLRNTIVRQSKCPSLIGISGIVIHESENAIRVVTRANKVKLIPKQNSIFAFSVPVYSTLPPTHAANNPLPLPDKNTKTVLDVPHLEFELYGNQFRFRSADRAGRKFKHKETIELV</sequence>
<reference evidence="4 5" key="1">
    <citation type="submission" date="2024-02" db="EMBL/GenBank/DDBJ databases">
        <title>A draft genome for the cacao thread blight pathogen Marasmius crinis-equi.</title>
        <authorList>
            <person name="Cohen S.P."/>
            <person name="Baruah I.K."/>
            <person name="Amoako-Attah I."/>
            <person name="Bukari Y."/>
            <person name="Meinhardt L.W."/>
            <person name="Bailey B.A."/>
        </authorList>
    </citation>
    <scope>NUCLEOTIDE SEQUENCE [LARGE SCALE GENOMIC DNA]</scope>
    <source>
        <strain evidence="4 5">GH-76</strain>
    </source>
</reference>
<dbReference type="Proteomes" id="UP001465976">
    <property type="component" value="Unassembled WGS sequence"/>
</dbReference>
<evidence type="ECO:0000256" key="3">
    <source>
        <dbReference type="SAM" id="MobiDB-lite"/>
    </source>
</evidence>
<dbReference type="GO" id="GO:0004526">
    <property type="term" value="F:ribonuclease P activity"/>
    <property type="evidence" value="ECO:0007669"/>
    <property type="project" value="UniProtKB-EC"/>
</dbReference>
<comment type="caution">
    <text evidence="4">The sequence shown here is derived from an EMBL/GenBank/DDBJ whole genome shotgun (WGS) entry which is preliminary data.</text>
</comment>
<dbReference type="EMBL" id="JBAHYK010000010">
    <property type="protein sequence ID" value="KAL0581441.1"/>
    <property type="molecule type" value="Genomic_DNA"/>
</dbReference>
<dbReference type="InterPro" id="IPR036980">
    <property type="entry name" value="RNase_P/MRP_Rpp29_sf"/>
</dbReference>
<keyword evidence="5" id="KW-1185">Reference proteome</keyword>
<proteinExistence type="inferred from homology"/>
<accession>A0ABR3G0T1</accession>
<comment type="similarity">
    <text evidence="2">Belongs to the eukaryotic/archaeal RNase P protein component 1 family.</text>
</comment>
<protein>
    <submittedName>
        <fullName evidence="4">RNase P/RNase MRP complex subunit</fullName>
        <ecNumber evidence="4">3.1.26.5</ecNumber>
    </submittedName>
</protein>
<organism evidence="4 5">
    <name type="scientific">Marasmius crinis-equi</name>
    <dbReference type="NCBI Taxonomy" id="585013"/>
    <lineage>
        <taxon>Eukaryota</taxon>
        <taxon>Fungi</taxon>
        <taxon>Dikarya</taxon>
        <taxon>Basidiomycota</taxon>
        <taxon>Agaricomycotina</taxon>
        <taxon>Agaricomycetes</taxon>
        <taxon>Agaricomycetidae</taxon>
        <taxon>Agaricales</taxon>
        <taxon>Marasmiineae</taxon>
        <taxon>Marasmiaceae</taxon>
        <taxon>Marasmius</taxon>
    </lineage>
</organism>
<evidence type="ECO:0000313" key="4">
    <source>
        <dbReference type="EMBL" id="KAL0581441.1"/>
    </source>
</evidence>
<dbReference type="SMART" id="SM00538">
    <property type="entry name" value="POP4"/>
    <property type="match status" value="1"/>
</dbReference>